<comment type="caution">
    <text evidence="1">The sequence shown here is derived from an EMBL/GenBank/DDBJ whole genome shotgun (WGS) entry which is preliminary data.</text>
</comment>
<protein>
    <recommendedName>
        <fullName evidence="3">Phospholipase</fullName>
    </recommendedName>
</protein>
<sequence>MPDTAVIRVDQLYALAGLLSLEEVAEQFRSFDRCSGFHFGPSPMYECLSHGNHLTAVNPGSDFRSTVDTPMSLSIFEMFSVELFCQRPPGARYVICNESHYKACVGKAADLGKARAETREFLGIADLNRRQWEKDGKLIRKLIGQSWLFFHNVRDRNPDTDGWWVFVALLEEVRRGKLLVIKGPRDSLFPSAYSSTPLRNLARSAQYDPATWQAQLAAARAARTTPPSIEIPQVLTKAQRWQTRKALIAAGNGTMSGRVRAAAERLARNNIAVEKARLSDHVYEPSKPMPEGWANRSGDMEFLRQYRLKPKDLEIEGSNFRAQLYEPDAAVFGNDMKPTLAFKGTEMTSLGDWSNNLSQSVDMESPYYRRAVNIGEKLRDDPSPIDIAGHSLGGGLCSAASVASGKDCWSFNAAGLHPNTVEHYGGQVTPSNINAYHVNGDILTVAQTWTPLPETAGTPYALSGSGSPMSRHSITQAIDGIEQQKAEDISILETLS</sequence>
<keyword evidence="2" id="KW-1185">Reference proteome</keyword>
<gene>
    <name evidence="1" type="ORF">LJ655_26605</name>
</gene>
<evidence type="ECO:0000313" key="1">
    <source>
        <dbReference type="EMBL" id="MCC8405382.1"/>
    </source>
</evidence>
<reference evidence="1 2" key="1">
    <citation type="submission" date="2021-11" db="EMBL/GenBank/DDBJ databases">
        <authorList>
            <person name="Oh E.-T."/>
            <person name="Kim S.-B."/>
        </authorList>
    </citation>
    <scope>NUCLEOTIDE SEQUENCE [LARGE SCALE GENOMIC DNA]</scope>
    <source>
        <strain evidence="1 2">MMS20-SJTN17</strain>
    </source>
</reference>
<name>A0ABS8KKT0_9BURK</name>
<proteinExistence type="predicted"/>
<evidence type="ECO:0000313" key="2">
    <source>
        <dbReference type="Proteomes" id="UP001430614"/>
    </source>
</evidence>
<evidence type="ECO:0008006" key="3">
    <source>
        <dbReference type="Google" id="ProtNLM"/>
    </source>
</evidence>
<dbReference type="RefSeq" id="WP_230564152.1">
    <property type="nucleotide sequence ID" value="NZ_JAJITC010000019.1"/>
</dbReference>
<dbReference type="SUPFAM" id="SSF53474">
    <property type="entry name" value="alpha/beta-Hydrolases"/>
    <property type="match status" value="1"/>
</dbReference>
<dbReference type="Pfam" id="PF26363">
    <property type="entry name" value="Phospholipase-like"/>
    <property type="match status" value="1"/>
</dbReference>
<accession>A0ABS8KKT0</accession>
<dbReference type="InterPro" id="IPR029058">
    <property type="entry name" value="AB_hydrolase_fold"/>
</dbReference>
<dbReference type="EMBL" id="JAJITC010000019">
    <property type="protein sequence ID" value="MCC8405382.1"/>
    <property type="molecule type" value="Genomic_DNA"/>
</dbReference>
<dbReference type="Proteomes" id="UP001430614">
    <property type="component" value="Unassembled WGS sequence"/>
</dbReference>
<organism evidence="1 2">
    <name type="scientific">Paraburkholderia translucens</name>
    <dbReference type="NCBI Taxonomy" id="2886945"/>
    <lineage>
        <taxon>Bacteria</taxon>
        <taxon>Pseudomonadati</taxon>
        <taxon>Pseudomonadota</taxon>
        <taxon>Betaproteobacteria</taxon>
        <taxon>Burkholderiales</taxon>
        <taxon>Burkholderiaceae</taxon>
        <taxon>Paraburkholderia</taxon>
    </lineage>
</organism>